<dbReference type="InterPro" id="IPR011075">
    <property type="entry name" value="TetR_C"/>
</dbReference>
<evidence type="ECO:0000256" key="3">
    <source>
        <dbReference type="ARBA" id="ARBA00023163"/>
    </source>
</evidence>
<evidence type="ECO:0000256" key="1">
    <source>
        <dbReference type="ARBA" id="ARBA00023015"/>
    </source>
</evidence>
<dbReference type="Pfam" id="PF00440">
    <property type="entry name" value="TetR_N"/>
    <property type="match status" value="1"/>
</dbReference>
<dbReference type="PANTHER" id="PTHR30055">
    <property type="entry name" value="HTH-TYPE TRANSCRIPTIONAL REGULATOR RUTR"/>
    <property type="match status" value="1"/>
</dbReference>
<dbReference type="Pfam" id="PF16859">
    <property type="entry name" value="TetR_C_11"/>
    <property type="match status" value="1"/>
</dbReference>
<dbReference type="PROSITE" id="PS50977">
    <property type="entry name" value="HTH_TETR_2"/>
    <property type="match status" value="1"/>
</dbReference>
<gene>
    <name evidence="6" type="ORF">RWH45_04425</name>
</gene>
<dbReference type="EMBL" id="JAWDIS010000001">
    <property type="protein sequence ID" value="MDU0366451.1"/>
    <property type="molecule type" value="Genomic_DNA"/>
</dbReference>
<dbReference type="InterPro" id="IPR050109">
    <property type="entry name" value="HTH-type_TetR-like_transc_reg"/>
</dbReference>
<comment type="caution">
    <text evidence="6">The sequence shown here is derived from an EMBL/GenBank/DDBJ whole genome shotgun (WGS) entry which is preliminary data.</text>
</comment>
<dbReference type="InterPro" id="IPR036271">
    <property type="entry name" value="Tet_transcr_reg_TetR-rel_C_sf"/>
</dbReference>
<name>A0ABU3T504_9MICO</name>
<evidence type="ECO:0000256" key="2">
    <source>
        <dbReference type="ARBA" id="ARBA00023125"/>
    </source>
</evidence>
<feature type="domain" description="HTH tetR-type" evidence="5">
    <location>
        <begin position="4"/>
        <end position="64"/>
    </location>
</feature>
<dbReference type="PANTHER" id="PTHR30055:SF148">
    <property type="entry name" value="TETR-FAMILY TRANSCRIPTIONAL REGULATOR"/>
    <property type="match status" value="1"/>
</dbReference>
<dbReference type="InterPro" id="IPR001647">
    <property type="entry name" value="HTH_TetR"/>
</dbReference>
<keyword evidence="3" id="KW-0804">Transcription</keyword>
<organism evidence="6 7">
    <name type="scientific">Microbacterium galbum</name>
    <dbReference type="NCBI Taxonomy" id="3075994"/>
    <lineage>
        <taxon>Bacteria</taxon>
        <taxon>Bacillati</taxon>
        <taxon>Actinomycetota</taxon>
        <taxon>Actinomycetes</taxon>
        <taxon>Micrococcales</taxon>
        <taxon>Microbacteriaceae</taxon>
        <taxon>Microbacterium</taxon>
    </lineage>
</organism>
<dbReference type="RefSeq" id="WP_315993679.1">
    <property type="nucleotide sequence ID" value="NZ_JAWDIS010000001.1"/>
</dbReference>
<dbReference type="SUPFAM" id="SSF48498">
    <property type="entry name" value="Tetracyclin repressor-like, C-terminal domain"/>
    <property type="match status" value="1"/>
</dbReference>
<dbReference type="SUPFAM" id="SSF46689">
    <property type="entry name" value="Homeodomain-like"/>
    <property type="match status" value="1"/>
</dbReference>
<dbReference type="Gene3D" id="1.10.357.10">
    <property type="entry name" value="Tetracycline Repressor, domain 2"/>
    <property type="match status" value="1"/>
</dbReference>
<dbReference type="Gene3D" id="1.10.10.60">
    <property type="entry name" value="Homeodomain-like"/>
    <property type="match status" value="1"/>
</dbReference>
<keyword evidence="2 4" id="KW-0238">DNA-binding</keyword>
<keyword evidence="7" id="KW-1185">Reference proteome</keyword>
<reference evidence="6 7" key="1">
    <citation type="submission" date="2023-09" db="EMBL/GenBank/DDBJ databases">
        <title>Microbacterium fusihabitans sp. nov., Microbacterium phycihabitans sp. nov., and Microbacterium cervinum sp. nov., isolated from dried seaweeds of beach.</title>
        <authorList>
            <person name="Lee S.D."/>
        </authorList>
    </citation>
    <scope>NUCLEOTIDE SEQUENCE [LARGE SCALE GENOMIC DNA]</scope>
    <source>
        <strain evidence="6 7">KSW4-17</strain>
    </source>
</reference>
<sequence>MARSATRKRVHDAVLGLLREGRVGSLSMEGVAARAGVSKQTLYRSWPTTGAIVFDALLARSEGPDGDVVVPDTGDLSADLVTLASGMVSELTGAETEPLLRAVTAEVQIDAEVAAQYRALLLAPQMAAIARRFRDAGAVDPEECAELFVGPLLHRWLLRSQPFSREWIARHVTRTVRATAN</sequence>
<protein>
    <submittedName>
        <fullName evidence="6">TetR/AcrR family transcriptional regulator C-terminal ligand-binding domain-containing protein</fullName>
    </submittedName>
</protein>
<dbReference type="Proteomes" id="UP001263371">
    <property type="component" value="Unassembled WGS sequence"/>
</dbReference>
<evidence type="ECO:0000313" key="7">
    <source>
        <dbReference type="Proteomes" id="UP001263371"/>
    </source>
</evidence>
<proteinExistence type="predicted"/>
<keyword evidence="1" id="KW-0805">Transcription regulation</keyword>
<evidence type="ECO:0000256" key="4">
    <source>
        <dbReference type="PROSITE-ProRule" id="PRU00335"/>
    </source>
</evidence>
<evidence type="ECO:0000313" key="6">
    <source>
        <dbReference type="EMBL" id="MDU0366451.1"/>
    </source>
</evidence>
<feature type="DNA-binding region" description="H-T-H motif" evidence="4">
    <location>
        <begin position="27"/>
        <end position="46"/>
    </location>
</feature>
<evidence type="ECO:0000259" key="5">
    <source>
        <dbReference type="PROSITE" id="PS50977"/>
    </source>
</evidence>
<accession>A0ABU3T504</accession>
<dbReference type="InterPro" id="IPR009057">
    <property type="entry name" value="Homeodomain-like_sf"/>
</dbReference>